<evidence type="ECO:0000256" key="16">
    <source>
        <dbReference type="SAM" id="SignalP"/>
    </source>
</evidence>
<evidence type="ECO:0000256" key="1">
    <source>
        <dbReference type="ARBA" id="ARBA00001947"/>
    </source>
</evidence>
<comment type="subcellular location">
    <subcellularLocation>
        <location evidence="3">Secreted</location>
    </subcellularLocation>
</comment>
<dbReference type="Proteomes" id="UP000249619">
    <property type="component" value="Unassembled WGS sequence"/>
</dbReference>
<keyword evidence="5" id="KW-0964">Secreted</keyword>
<dbReference type="GO" id="GO:0008270">
    <property type="term" value="F:zinc ion binding"/>
    <property type="evidence" value="ECO:0007669"/>
    <property type="project" value="InterPro"/>
</dbReference>
<dbReference type="GO" id="GO:0004181">
    <property type="term" value="F:metallocarboxypeptidase activity"/>
    <property type="evidence" value="ECO:0007669"/>
    <property type="project" value="InterPro"/>
</dbReference>
<proteinExistence type="inferred from homology"/>
<keyword evidence="19" id="KW-1185">Reference proteome</keyword>
<evidence type="ECO:0000259" key="17">
    <source>
        <dbReference type="PROSITE" id="PS52035"/>
    </source>
</evidence>
<dbReference type="GO" id="GO:0006508">
    <property type="term" value="P:proteolysis"/>
    <property type="evidence" value="ECO:0007669"/>
    <property type="project" value="UniProtKB-KW"/>
</dbReference>
<evidence type="ECO:0000256" key="2">
    <source>
        <dbReference type="ARBA" id="ARBA00003091"/>
    </source>
</evidence>
<dbReference type="PROSITE" id="PS00133">
    <property type="entry name" value="CARBOXYPEPT_ZN_2"/>
    <property type="match status" value="1"/>
</dbReference>
<keyword evidence="10" id="KW-0862">Zinc</keyword>
<dbReference type="EMBL" id="QGDH01000026">
    <property type="protein sequence ID" value="RAR14123.1"/>
    <property type="molecule type" value="Genomic_DNA"/>
</dbReference>
<accession>A0A364NAC4</accession>
<evidence type="ECO:0000256" key="9">
    <source>
        <dbReference type="ARBA" id="ARBA00022801"/>
    </source>
</evidence>
<feature type="region of interest" description="Disordered" evidence="15">
    <location>
        <begin position="544"/>
        <end position="567"/>
    </location>
</feature>
<keyword evidence="8 16" id="KW-0732">Signal</keyword>
<evidence type="ECO:0000256" key="13">
    <source>
        <dbReference type="ARBA" id="ARBA00023145"/>
    </source>
</evidence>
<evidence type="ECO:0000313" key="18">
    <source>
        <dbReference type="EMBL" id="RAR14123.1"/>
    </source>
</evidence>
<evidence type="ECO:0000256" key="5">
    <source>
        <dbReference type="ARBA" id="ARBA00022525"/>
    </source>
</evidence>
<feature type="compositionally biased region" description="Polar residues" evidence="15">
    <location>
        <begin position="261"/>
        <end position="280"/>
    </location>
</feature>
<sequence>MKFVFNLAWLSLAVGATIRSPQPVTYDGYQVHRVEAIGSKLASAKRALAAIPHKTLNEARGSWDVLIAPDQLDAFNALKLKSRTLHQNLADSIARESHVKKAWKRQSNDSRDVWFDSYHPYEDHITWWRDLQESFPENSNWTSTGTSYEGRDMFGVHMWGAGGPGKPAVIYHGTVHAREWITAPVIEYVAQQLVEGYKAGNNETQAFLDKYDFYMFPFVNPDGFVFSQTDDRLWRKNRMPPPPTAENQTCYGRDINRNWRTNWDSNPNGASTDPCSQTYRGEQPRDTPENEGMDLLIRKIRDEQGIMLYIDWHSYSQLILYPFGDKQTLYAPELGMWSQTASLMSQAIRENSDNDTTYTFGPSGATLYPTTGASIDHVYTIGRARFSMTIELPDTGDFGFVLPPERIRPAAEEQWIGQRVLLTLLDEEFFDDEGPAIGALGTTCNTNSTTSALRDPEESTVDNMGNVNSPQNRPAFNSNQLEDCPSWGNDPNAGAHNREVKKECAMTELEEPKTPTKRRIPVHWHGLPSPQTPNFAEYISEPLSASSSDGAIDGDEPEVSRTKDSGGDEYQDLFARANEYLGQDIKRATAANMHIAVEELQQASRSARGSFSPMDSIVPKEEGCVSVEATGCELDSHAILSRQLDDSQSPTQTRRSSRLRRQPKPTYTLRPLATTPKTVRKPVIDEAAPVQPAQPELRIVPWKSDPIPFDGMPTVHSLSFQLQYPPGGSTHLSYPFPHLDPRLIFHHAFVPIVNGLPDISCVPKIVLPMGWKHASWSGLLPIVFDPYQQAFKLTPVGPLPLTCEELHQGCLHKYVPGGELHPEYGMLPDMRQFSDGSDADFYNFDGVDWTLPWERQLNFHAPSAGTSQPGYDGLTSPILSGDFMVPVVYPWNEARDCPNLVIDLSDAWRWLATKETNPTADFVATPGKRWFGTGAFRSHRKLKSPIPELMMLASQSAKSDLSSAGSASSRELKPLLQNQDSTATGNKCLFCPLKSVATPTYVDITLLGDIEFTVMELLSYFPQHYYWGHAADRLARGGVQPRIIRDVICMTRALEGHMVPKSASISTIAGTARRRAVIKSENIEETDIDEVGKDTPPPTPNTTTKPAVVDITTSYTAEGWTYDIWEKIDYPLLALAHGLQSLPTGADAGPLTALIHWCREKGRYQVLLSDVPGVLKEAGIEPLIEPGESGCPDKEVVERHAEALKKERSRALRSAKASKRAMEEREECKSKRSKLE</sequence>
<dbReference type="PRINTS" id="PR00765">
    <property type="entry name" value="CRBOXYPTASEA"/>
</dbReference>
<feature type="region of interest" description="Disordered" evidence="15">
    <location>
        <begin position="510"/>
        <end position="531"/>
    </location>
</feature>
<keyword evidence="7" id="KW-0479">Metal-binding</keyword>
<feature type="region of interest" description="Disordered" evidence="15">
    <location>
        <begin position="1207"/>
        <end position="1236"/>
    </location>
</feature>
<evidence type="ECO:0000256" key="4">
    <source>
        <dbReference type="ARBA" id="ARBA00005988"/>
    </source>
</evidence>
<evidence type="ECO:0000313" key="19">
    <source>
        <dbReference type="Proteomes" id="UP000249619"/>
    </source>
</evidence>
<dbReference type="InterPro" id="IPR057246">
    <property type="entry name" value="CARBOXYPEPT_ZN_1"/>
</dbReference>
<protein>
    <recommendedName>
        <fullName evidence="17">Peptidase M14 domain-containing protein</fullName>
    </recommendedName>
</protein>
<comment type="function">
    <text evidence="2">Extracellular metalloprotease that contributes to pathogenicity.</text>
</comment>
<name>A0A364NAC4_STELY</name>
<dbReference type="SMART" id="SM00631">
    <property type="entry name" value="Zn_pept"/>
    <property type="match status" value="1"/>
</dbReference>
<dbReference type="InterPro" id="IPR057247">
    <property type="entry name" value="CARBOXYPEPT_ZN_2"/>
</dbReference>
<evidence type="ECO:0000256" key="14">
    <source>
        <dbReference type="PROSITE-ProRule" id="PRU01379"/>
    </source>
</evidence>
<keyword evidence="11" id="KW-0843">Virulence</keyword>
<evidence type="ECO:0000256" key="11">
    <source>
        <dbReference type="ARBA" id="ARBA00023026"/>
    </source>
</evidence>
<feature type="active site" description="Proton donor/acceptor" evidence="14">
    <location>
        <position position="391"/>
    </location>
</feature>
<keyword evidence="12" id="KW-0482">Metalloprotease</keyword>
<gene>
    <name evidence="18" type="ORF">DDE83_002541</name>
</gene>
<reference evidence="19" key="1">
    <citation type="submission" date="2018-05" db="EMBL/GenBank/DDBJ databases">
        <title>Draft genome sequence of Stemphylium lycopersici strain CIDEFI 213.</title>
        <authorList>
            <person name="Medina R."/>
            <person name="Franco M.E.E."/>
            <person name="Lucentini C.G."/>
            <person name="Saparrat M.C.N."/>
            <person name="Balatti P.A."/>
        </authorList>
    </citation>
    <scope>NUCLEOTIDE SEQUENCE [LARGE SCALE GENOMIC DNA]</scope>
    <source>
        <strain evidence="19">CIDEFI 213</strain>
    </source>
</reference>
<dbReference type="CDD" id="cd03860">
    <property type="entry name" value="M14_CP_A-B_like"/>
    <property type="match status" value="1"/>
</dbReference>
<dbReference type="GO" id="GO:0005576">
    <property type="term" value="C:extracellular region"/>
    <property type="evidence" value="ECO:0007669"/>
    <property type="project" value="UniProtKB-SubCell"/>
</dbReference>
<feature type="signal peptide" evidence="16">
    <location>
        <begin position="1"/>
        <end position="15"/>
    </location>
</feature>
<comment type="similarity">
    <text evidence="4 14">Belongs to the peptidase M14 family.</text>
</comment>
<comment type="caution">
    <text evidence="18">The sequence shown here is derived from an EMBL/GenBank/DDBJ whole genome shotgun (WGS) entry which is preliminary data.</text>
</comment>
<dbReference type="PROSITE" id="PS52035">
    <property type="entry name" value="PEPTIDASE_M14"/>
    <property type="match status" value="1"/>
</dbReference>
<keyword evidence="6" id="KW-0645">Protease</keyword>
<dbReference type="STRING" id="183478.A0A364NAC4"/>
<dbReference type="Gene3D" id="3.40.630.10">
    <property type="entry name" value="Zn peptidases"/>
    <property type="match status" value="1"/>
</dbReference>
<keyword evidence="9" id="KW-0378">Hydrolase</keyword>
<evidence type="ECO:0000256" key="12">
    <source>
        <dbReference type="ARBA" id="ARBA00023049"/>
    </source>
</evidence>
<organism evidence="18 19">
    <name type="scientific">Stemphylium lycopersici</name>
    <name type="common">Tomato gray leaf spot disease fungus</name>
    <name type="synonym">Thyrospora lycopersici</name>
    <dbReference type="NCBI Taxonomy" id="183478"/>
    <lineage>
        <taxon>Eukaryota</taxon>
        <taxon>Fungi</taxon>
        <taxon>Dikarya</taxon>
        <taxon>Ascomycota</taxon>
        <taxon>Pezizomycotina</taxon>
        <taxon>Dothideomycetes</taxon>
        <taxon>Pleosporomycetidae</taxon>
        <taxon>Pleosporales</taxon>
        <taxon>Pleosporineae</taxon>
        <taxon>Pleosporaceae</taxon>
        <taxon>Stemphylium</taxon>
    </lineage>
</organism>
<evidence type="ECO:0000256" key="15">
    <source>
        <dbReference type="SAM" id="MobiDB-lite"/>
    </source>
</evidence>
<evidence type="ECO:0000256" key="6">
    <source>
        <dbReference type="ARBA" id="ARBA00022670"/>
    </source>
</evidence>
<dbReference type="AlphaFoldDB" id="A0A364NAC4"/>
<dbReference type="SUPFAM" id="SSF53187">
    <property type="entry name" value="Zn-dependent exopeptidases"/>
    <property type="match status" value="1"/>
</dbReference>
<dbReference type="Pfam" id="PF00246">
    <property type="entry name" value="Peptidase_M14"/>
    <property type="match status" value="1"/>
</dbReference>
<feature type="region of interest" description="Disordered" evidence="15">
    <location>
        <begin position="261"/>
        <end position="290"/>
    </location>
</feature>
<evidence type="ECO:0000256" key="8">
    <source>
        <dbReference type="ARBA" id="ARBA00022729"/>
    </source>
</evidence>
<dbReference type="PANTHER" id="PTHR11705">
    <property type="entry name" value="PROTEASE FAMILY M14 CARBOXYPEPTIDASE A,B"/>
    <property type="match status" value="1"/>
</dbReference>
<feature type="chain" id="PRO_5017041204" description="Peptidase M14 domain-containing protein" evidence="16">
    <location>
        <begin position="16"/>
        <end position="1236"/>
    </location>
</feature>
<dbReference type="PROSITE" id="PS00132">
    <property type="entry name" value="CARBOXYPEPT_ZN_1"/>
    <property type="match status" value="1"/>
</dbReference>
<feature type="compositionally biased region" description="Basic and acidic residues" evidence="15">
    <location>
        <begin position="1220"/>
        <end position="1236"/>
    </location>
</feature>
<feature type="domain" description="Peptidase M14" evidence="17">
    <location>
        <begin position="117"/>
        <end position="425"/>
    </location>
</feature>
<comment type="cofactor">
    <cofactor evidence="1">
        <name>Zn(2+)</name>
        <dbReference type="ChEBI" id="CHEBI:29105"/>
    </cofactor>
</comment>
<dbReference type="PANTHER" id="PTHR11705:SF143">
    <property type="entry name" value="SLL0236 PROTEIN"/>
    <property type="match status" value="1"/>
</dbReference>
<dbReference type="FunFam" id="3.40.630.10:FF:000165">
    <property type="entry name" value="Glucan 1,4-alpha-glucosidase, putative"/>
    <property type="match status" value="1"/>
</dbReference>
<feature type="region of interest" description="Disordered" evidence="15">
    <location>
        <begin position="640"/>
        <end position="672"/>
    </location>
</feature>
<evidence type="ECO:0000256" key="7">
    <source>
        <dbReference type="ARBA" id="ARBA00022723"/>
    </source>
</evidence>
<evidence type="ECO:0000256" key="3">
    <source>
        <dbReference type="ARBA" id="ARBA00004613"/>
    </source>
</evidence>
<evidence type="ECO:0000256" key="10">
    <source>
        <dbReference type="ARBA" id="ARBA00022833"/>
    </source>
</evidence>
<dbReference type="InterPro" id="IPR000834">
    <property type="entry name" value="Peptidase_M14"/>
</dbReference>
<keyword evidence="13" id="KW-0865">Zymogen</keyword>